<evidence type="ECO:0000313" key="2">
    <source>
        <dbReference type="EMBL" id="KFD51781.1"/>
    </source>
</evidence>
<evidence type="ECO:0000313" key="3">
    <source>
        <dbReference type="EMBL" id="KFD64190.1"/>
    </source>
</evidence>
<dbReference type="Proteomes" id="UP000030758">
    <property type="component" value="Unassembled WGS sequence"/>
</dbReference>
<dbReference type="EMBL" id="KL367559">
    <property type="protein sequence ID" value="KFD64190.1"/>
    <property type="molecule type" value="Genomic_DNA"/>
</dbReference>
<dbReference type="EMBL" id="KL363235">
    <property type="protein sequence ID" value="KFD51781.1"/>
    <property type="molecule type" value="Genomic_DNA"/>
</dbReference>
<keyword evidence="4" id="KW-1185">Reference proteome</keyword>
<reference evidence="3 4" key="1">
    <citation type="journal article" date="2014" name="Nat. Genet.">
        <title>Genome and transcriptome of the porcine whipworm Trichuris suis.</title>
        <authorList>
            <person name="Jex A.R."/>
            <person name="Nejsum P."/>
            <person name="Schwarz E.M."/>
            <person name="Hu L."/>
            <person name="Young N.D."/>
            <person name="Hall R.S."/>
            <person name="Korhonen P.K."/>
            <person name="Liao S."/>
            <person name="Thamsborg S."/>
            <person name="Xia J."/>
            <person name="Xu P."/>
            <person name="Wang S."/>
            <person name="Scheerlinck J.P."/>
            <person name="Hofmann A."/>
            <person name="Sternberg P.W."/>
            <person name="Wang J."/>
            <person name="Gasser R.B."/>
        </authorList>
    </citation>
    <scope>NUCLEOTIDE SEQUENCE [LARGE SCALE GENOMIC DNA]</scope>
    <source>
        <strain evidence="3">DCEP-RM93F</strain>
        <strain evidence="2">DCEP-RM93M</strain>
    </source>
</reference>
<feature type="region of interest" description="Disordered" evidence="1">
    <location>
        <begin position="1"/>
        <end position="21"/>
    </location>
</feature>
<dbReference type="Proteomes" id="UP000030764">
    <property type="component" value="Unassembled WGS sequence"/>
</dbReference>
<accession>A0A085N3Z4</accession>
<evidence type="ECO:0000256" key="1">
    <source>
        <dbReference type="SAM" id="MobiDB-lite"/>
    </source>
</evidence>
<sequence length="117" mass="13055">MALQSKKTSYASSSSSSPTAIEHLTSDKNYNQLCWDNSETSDESTFQLKRSNADGNVSERSDPLPKVNFVIKNGFKIADFSTKANRRSVPAICSSIADFASVVRELHVFRHWLIHCV</sequence>
<dbReference type="AlphaFoldDB" id="A0A085N3Z4"/>
<protein>
    <submittedName>
        <fullName evidence="3">Uncharacterized protein</fullName>
    </submittedName>
</protein>
<evidence type="ECO:0000313" key="4">
    <source>
        <dbReference type="Proteomes" id="UP000030764"/>
    </source>
</evidence>
<feature type="compositionally biased region" description="Low complexity" evidence="1">
    <location>
        <begin position="1"/>
        <end position="20"/>
    </location>
</feature>
<organism evidence="3">
    <name type="scientific">Trichuris suis</name>
    <name type="common">pig whipworm</name>
    <dbReference type="NCBI Taxonomy" id="68888"/>
    <lineage>
        <taxon>Eukaryota</taxon>
        <taxon>Metazoa</taxon>
        <taxon>Ecdysozoa</taxon>
        <taxon>Nematoda</taxon>
        <taxon>Enoplea</taxon>
        <taxon>Dorylaimia</taxon>
        <taxon>Trichinellida</taxon>
        <taxon>Trichuridae</taxon>
        <taxon>Trichuris</taxon>
    </lineage>
</organism>
<proteinExistence type="predicted"/>
<name>A0A085N3Z4_9BILA</name>
<gene>
    <name evidence="2" type="ORF">M513_07308</name>
    <name evidence="3" type="ORF">M514_07308</name>
</gene>